<reference evidence="1" key="1">
    <citation type="submission" date="2021-12" db="EMBL/GenBank/DDBJ databases">
        <title>Discovery of the Pendulisporaceae a myxobacterial family with distinct sporulation behavior and unique specialized metabolism.</title>
        <authorList>
            <person name="Garcia R."/>
            <person name="Popoff A."/>
            <person name="Bader C.D."/>
            <person name="Loehr J."/>
            <person name="Walesch S."/>
            <person name="Walt C."/>
            <person name="Boldt J."/>
            <person name="Bunk B."/>
            <person name="Haeckl F.J.F.P.J."/>
            <person name="Gunesch A.P."/>
            <person name="Birkelbach J."/>
            <person name="Nuebel U."/>
            <person name="Pietschmann T."/>
            <person name="Bach T."/>
            <person name="Mueller R."/>
        </authorList>
    </citation>
    <scope>NUCLEOTIDE SEQUENCE</scope>
    <source>
        <strain evidence="1">MSr11367</strain>
    </source>
</reference>
<dbReference type="RefSeq" id="WP_394834107.1">
    <property type="nucleotide sequence ID" value="NZ_CP089929.1"/>
</dbReference>
<dbReference type="EMBL" id="CP089983">
    <property type="protein sequence ID" value="WXB04465.1"/>
    <property type="molecule type" value="Genomic_DNA"/>
</dbReference>
<gene>
    <name evidence="1" type="ORF">LVJ94_47135</name>
</gene>
<evidence type="ECO:0000313" key="1">
    <source>
        <dbReference type="EMBL" id="WXB04465.1"/>
    </source>
</evidence>
<dbReference type="SUPFAM" id="SSF51695">
    <property type="entry name" value="PLC-like phosphodiesterases"/>
    <property type="match status" value="1"/>
</dbReference>
<dbReference type="PANTHER" id="PTHR13593">
    <property type="match status" value="1"/>
</dbReference>
<proteinExistence type="predicted"/>
<evidence type="ECO:0008006" key="3">
    <source>
        <dbReference type="Google" id="ProtNLM"/>
    </source>
</evidence>
<dbReference type="InterPro" id="IPR017946">
    <property type="entry name" value="PLC-like_Pdiesterase_TIM-brl"/>
</dbReference>
<protein>
    <recommendedName>
        <fullName evidence="3">PLC-like phosphodiesterase</fullName>
    </recommendedName>
</protein>
<organism evidence="1 2">
    <name type="scientific">Pendulispora rubella</name>
    <dbReference type="NCBI Taxonomy" id="2741070"/>
    <lineage>
        <taxon>Bacteria</taxon>
        <taxon>Pseudomonadati</taxon>
        <taxon>Myxococcota</taxon>
        <taxon>Myxococcia</taxon>
        <taxon>Myxococcales</taxon>
        <taxon>Sorangiineae</taxon>
        <taxon>Pendulisporaceae</taxon>
        <taxon>Pendulispora</taxon>
    </lineage>
</organism>
<name>A0ABZ2L2B1_9BACT</name>
<dbReference type="Pfam" id="PF26146">
    <property type="entry name" value="PI-PLC_X"/>
    <property type="match status" value="1"/>
</dbReference>
<sequence length="308" mass="34839">MAGCYLPVTVIETHDEHPPKDTPATSSPLRTCNRVDCTRRYDQITQLATHNAFAWADDGPVHYKKPNQMYPVWKQLDRGVRGLGLRPSPHFTLTDTDPHDVYVTHNTDLRGALGQEPLVNVLHQVRAFLENNPSEIVTIFAESSVSPEAVARSFEEANLTDYLYTHTPGTQWPALGAMVLVNQRLVVFNDSQDPNRPAWQHYLWDFVVDTDFNVSNSDQFSCGFYRGKASNDLYFINHFVYKDDAGILMPDPALAVRANQATVVYERAKDCWHRTKRNPNFVYIDWFGLGGALDAVDSLNELPRGTTP</sequence>
<dbReference type="InterPro" id="IPR051057">
    <property type="entry name" value="PI-PLC_domain"/>
</dbReference>
<dbReference type="Gene3D" id="3.20.20.190">
    <property type="entry name" value="Phosphatidylinositol (PI) phosphodiesterase"/>
    <property type="match status" value="1"/>
</dbReference>
<keyword evidence="2" id="KW-1185">Reference proteome</keyword>
<evidence type="ECO:0000313" key="2">
    <source>
        <dbReference type="Proteomes" id="UP001374803"/>
    </source>
</evidence>
<dbReference type="PANTHER" id="PTHR13593:SF140">
    <property type="entry name" value="PLC-LIKE PHOSPHODIESTERASE"/>
    <property type="match status" value="1"/>
</dbReference>
<dbReference type="Proteomes" id="UP001374803">
    <property type="component" value="Chromosome"/>
</dbReference>
<accession>A0ABZ2L2B1</accession>